<keyword evidence="1" id="KW-0812">Transmembrane</keyword>
<dbReference type="AlphaFoldDB" id="A0A3D9V9H2"/>
<dbReference type="RefSeq" id="WP_115849393.1">
    <property type="nucleotide sequence ID" value="NZ_QTUC01000001.1"/>
</dbReference>
<comment type="caution">
    <text evidence="2">The sequence shown here is derived from an EMBL/GenBank/DDBJ whole genome shotgun (WGS) entry which is preliminary data.</text>
</comment>
<evidence type="ECO:0000313" key="2">
    <source>
        <dbReference type="EMBL" id="REF35645.1"/>
    </source>
</evidence>
<dbReference type="Proteomes" id="UP000256485">
    <property type="component" value="Unassembled WGS sequence"/>
</dbReference>
<keyword evidence="1" id="KW-0472">Membrane</keyword>
<proteinExistence type="predicted"/>
<accession>A0A3D9V9H2</accession>
<keyword evidence="1" id="KW-1133">Transmembrane helix</keyword>
<evidence type="ECO:0000313" key="3">
    <source>
        <dbReference type="Proteomes" id="UP000256485"/>
    </source>
</evidence>
<protein>
    <submittedName>
        <fullName evidence="2">Uncharacterized protein</fullName>
    </submittedName>
</protein>
<name>A0A3D9V9H2_THECX</name>
<sequence length="299" mass="32335">MRWDSGPGDSPVDIAEIGGPSRRTWPRWFRSVALGVAAVGGAWLLLAALTRSDVTTAVEPPRLTDQFRAELGVTVRNAGDEHQTMTLLAVPELPGLSFRGVRDSAGETLQDDLPDLPPHASVAFTLLWQVEDCAAALTLDDAPVRLDLKIGTGFGVSEVVHVTGGPRRELVPAVCRRHPDRGIPQAVDRMVTPRWNTVDVHITVRNVGGRGLVLRSAELPAGWDEAGQVTDRSGVRHLPVGEERTFVLRFHAHDCAAPVQGPARLTLRFDTEGSRRTEELEVVVADSWQNVLGVCAGPS</sequence>
<reference evidence="2 3" key="1">
    <citation type="submission" date="2018-08" db="EMBL/GenBank/DDBJ databases">
        <title>Sequencing the genomes of 1000 actinobacteria strains.</title>
        <authorList>
            <person name="Klenk H.-P."/>
        </authorList>
    </citation>
    <scope>NUCLEOTIDE SEQUENCE [LARGE SCALE GENOMIC DNA]</scope>
    <source>
        <strain evidence="2 3">DSM 22891</strain>
    </source>
</reference>
<dbReference type="EMBL" id="QTUC01000001">
    <property type="protein sequence ID" value="REF35645.1"/>
    <property type="molecule type" value="Genomic_DNA"/>
</dbReference>
<gene>
    <name evidence="2" type="ORF">DFJ64_1028</name>
</gene>
<evidence type="ECO:0000256" key="1">
    <source>
        <dbReference type="SAM" id="Phobius"/>
    </source>
</evidence>
<feature type="transmembrane region" description="Helical" evidence="1">
    <location>
        <begin position="28"/>
        <end position="49"/>
    </location>
</feature>
<keyword evidence="3" id="KW-1185">Reference proteome</keyword>
<organism evidence="2 3">
    <name type="scientific">Thermasporomyces composti</name>
    <dbReference type="NCBI Taxonomy" id="696763"/>
    <lineage>
        <taxon>Bacteria</taxon>
        <taxon>Bacillati</taxon>
        <taxon>Actinomycetota</taxon>
        <taxon>Actinomycetes</taxon>
        <taxon>Propionibacteriales</taxon>
        <taxon>Nocardioidaceae</taxon>
        <taxon>Thermasporomyces</taxon>
    </lineage>
</organism>
<dbReference type="OrthoDB" id="3813193at2"/>